<reference evidence="2 3" key="1">
    <citation type="submission" date="2021-05" db="EMBL/GenBank/DDBJ databases">
        <authorList>
            <person name="Zahm M."/>
            <person name="Klopp C."/>
            <person name="Cabau C."/>
            <person name="Kuhl H."/>
            <person name="Suciu R."/>
            <person name="Ciorpac M."/>
            <person name="Holostenco D."/>
            <person name="Gessner J."/>
            <person name="Wuertz S."/>
            <person name="Hohne C."/>
            <person name="Stock M."/>
            <person name="Gislard M."/>
            <person name="Lluch J."/>
            <person name="Milhes M."/>
            <person name="Lampietro C."/>
            <person name="Lopez Roques C."/>
            <person name="Donnadieu C."/>
            <person name="Du K."/>
            <person name="Schartl M."/>
            <person name="Guiguen Y."/>
        </authorList>
    </citation>
    <scope>NUCLEOTIDE SEQUENCE [LARGE SCALE GENOMIC DNA]</scope>
    <source>
        <strain evidence="2">Hh-F2</strain>
        <tissue evidence="2">Blood</tissue>
    </source>
</reference>
<feature type="transmembrane region" description="Helical" evidence="1">
    <location>
        <begin position="57"/>
        <end position="80"/>
    </location>
</feature>
<dbReference type="EMBL" id="JAHFZB010000029">
    <property type="protein sequence ID" value="KAK6472343.1"/>
    <property type="molecule type" value="Genomic_DNA"/>
</dbReference>
<evidence type="ECO:0000256" key="1">
    <source>
        <dbReference type="SAM" id="Phobius"/>
    </source>
</evidence>
<keyword evidence="1" id="KW-0472">Membrane</keyword>
<keyword evidence="1" id="KW-0812">Transmembrane</keyword>
<sequence length="198" mass="22380">MFHYCLAHTAYHLSRRLPRHGRLKFQVIVVLFVTVILVPQLYVLLRPKSARFCQQPLLNNLTCFIVFTFITTGFTMVLTLVDPVPQEVKAGFHVYGLASFAVGLCTTVLTARAPQCAKTTPELYYLSLVLSICCMLSTAFFLIMGACWIANKLFPGLVLDKRSQTGFCYQPGVGNWCIYTDSPYHEIPIKTLCLDKER</sequence>
<accession>A0ABR0YIG5</accession>
<evidence type="ECO:0000313" key="2">
    <source>
        <dbReference type="EMBL" id="KAK6472343.1"/>
    </source>
</evidence>
<feature type="transmembrane region" description="Helical" evidence="1">
    <location>
        <begin position="123"/>
        <end position="151"/>
    </location>
</feature>
<keyword evidence="1" id="KW-1133">Transmembrane helix</keyword>
<evidence type="ECO:0000313" key="3">
    <source>
        <dbReference type="Proteomes" id="UP001369086"/>
    </source>
</evidence>
<proteinExistence type="predicted"/>
<gene>
    <name evidence="2" type="ORF">HHUSO_G28057</name>
</gene>
<dbReference type="Proteomes" id="UP001369086">
    <property type="component" value="Unassembled WGS sequence"/>
</dbReference>
<protein>
    <submittedName>
        <fullName evidence="2">Uncharacterized protein</fullName>
    </submittedName>
</protein>
<feature type="transmembrane region" description="Helical" evidence="1">
    <location>
        <begin position="25"/>
        <end position="45"/>
    </location>
</feature>
<keyword evidence="3" id="KW-1185">Reference proteome</keyword>
<name>A0ABR0YIG5_HUSHU</name>
<organism evidence="2 3">
    <name type="scientific">Huso huso</name>
    <name type="common">Beluga</name>
    <name type="synonym">Acipenser huso</name>
    <dbReference type="NCBI Taxonomy" id="61971"/>
    <lineage>
        <taxon>Eukaryota</taxon>
        <taxon>Metazoa</taxon>
        <taxon>Chordata</taxon>
        <taxon>Craniata</taxon>
        <taxon>Vertebrata</taxon>
        <taxon>Euteleostomi</taxon>
        <taxon>Actinopterygii</taxon>
        <taxon>Chondrostei</taxon>
        <taxon>Acipenseriformes</taxon>
        <taxon>Acipenseridae</taxon>
        <taxon>Huso</taxon>
    </lineage>
</organism>
<comment type="caution">
    <text evidence="2">The sequence shown here is derived from an EMBL/GenBank/DDBJ whole genome shotgun (WGS) entry which is preliminary data.</text>
</comment>
<feature type="transmembrane region" description="Helical" evidence="1">
    <location>
        <begin position="92"/>
        <end position="111"/>
    </location>
</feature>